<gene>
    <name evidence="1" type="ORF">A176_006843</name>
</gene>
<keyword evidence="2" id="KW-1185">Reference proteome</keyword>
<name>A0A0H4X2Q3_9BACT</name>
<dbReference type="PATRIC" id="fig|1297742.4.peg.6941"/>
<dbReference type="Proteomes" id="UP000009026">
    <property type="component" value="Chromosome"/>
</dbReference>
<protein>
    <submittedName>
        <fullName evidence="1">Uncharacterized protein</fullName>
    </submittedName>
</protein>
<reference evidence="1 2" key="1">
    <citation type="journal article" date="2016" name="PLoS ONE">
        <title>Complete Genome Sequence and Comparative Genomics of a Novel Myxobacterium Myxococcus hansupus.</title>
        <authorList>
            <person name="Sharma G."/>
            <person name="Narwani T."/>
            <person name="Subramanian S."/>
        </authorList>
    </citation>
    <scope>NUCLEOTIDE SEQUENCE [LARGE SCALE GENOMIC DNA]</scope>
    <source>
        <strain evidence="2">mixupus</strain>
    </source>
</reference>
<dbReference type="RefSeq" id="WP_002637658.1">
    <property type="nucleotide sequence ID" value="NZ_CP012109.1"/>
</dbReference>
<dbReference type="EMBL" id="CP012109">
    <property type="protein sequence ID" value="AKQ69931.1"/>
    <property type="molecule type" value="Genomic_DNA"/>
</dbReference>
<sequence>MAWSMSFDYDVQNDVVTANFTDCVLVNEADVLRWRTEVEAHLSKYPSRVDLLINLDGLVVKFTAGRVFGKERREVLERYTHRSYRFGGDEMTRMFVLTSGAINGAAVNHYNTRDEALAALTAEREALRKRGFSPFGGGFVGSKA</sequence>
<accession>A0A0H4X2Q3</accession>
<proteinExistence type="predicted"/>
<dbReference type="AlphaFoldDB" id="A0A0H4X2Q3"/>
<organism evidence="1 2">
    <name type="scientific">Pseudomyxococcus hansupus</name>
    <dbReference type="NCBI Taxonomy" id="1297742"/>
    <lineage>
        <taxon>Bacteria</taxon>
        <taxon>Pseudomonadati</taxon>
        <taxon>Myxococcota</taxon>
        <taxon>Myxococcia</taxon>
        <taxon>Myxococcales</taxon>
        <taxon>Cystobacterineae</taxon>
        <taxon>Myxococcaceae</taxon>
        <taxon>Pseudomyxococcus</taxon>
    </lineage>
</organism>
<dbReference type="OrthoDB" id="5382725at2"/>
<evidence type="ECO:0000313" key="2">
    <source>
        <dbReference type="Proteomes" id="UP000009026"/>
    </source>
</evidence>
<dbReference type="KEGG" id="mym:A176_006843"/>
<dbReference type="STRING" id="1297742.A176_006843"/>
<evidence type="ECO:0000313" key="1">
    <source>
        <dbReference type="EMBL" id="AKQ69931.1"/>
    </source>
</evidence>